<dbReference type="CDD" id="cd06260">
    <property type="entry name" value="DUF820-like"/>
    <property type="match status" value="1"/>
</dbReference>
<gene>
    <name evidence="2" type="ORF">OG626_13535</name>
</gene>
<keyword evidence="2" id="KW-0540">Nuclease</keyword>
<sequence length="201" mass="21985">MAVIQHEELVTMQSELTIGEAAEQAARSLPGHRVEILQGRLTVTPPADGSHALALSWLSEDFGARARGVGLRLVQAVGLWLPTGPDDYAIPDLAVVESDFRDAHVMKNCYAPHVFRMVLEVTSTNWADDLGPKVEGYAQAGIPVYVVADRKHDQVLVCTDPRGGEYRNRTPHKRGMSFTVPDAVGVEMELSVDRLLDGDED</sequence>
<dbReference type="InterPro" id="IPR012296">
    <property type="entry name" value="Nuclease_put_TT1808"/>
</dbReference>
<organism evidence="2">
    <name type="scientific">Streptomyces sp. NBC_01401</name>
    <dbReference type="NCBI Taxonomy" id="2903854"/>
    <lineage>
        <taxon>Bacteria</taxon>
        <taxon>Bacillati</taxon>
        <taxon>Actinomycetota</taxon>
        <taxon>Actinomycetes</taxon>
        <taxon>Kitasatosporales</taxon>
        <taxon>Streptomycetaceae</taxon>
        <taxon>Streptomyces</taxon>
    </lineage>
</organism>
<proteinExistence type="predicted"/>
<dbReference type="AlphaFoldDB" id="A0AAU3GXX1"/>
<dbReference type="InterPro" id="IPR011335">
    <property type="entry name" value="Restrct_endonuc-II-like"/>
</dbReference>
<evidence type="ECO:0000313" key="2">
    <source>
        <dbReference type="EMBL" id="WTY95853.1"/>
    </source>
</evidence>
<name>A0AAU3GXX1_9ACTN</name>
<keyword evidence="2" id="KW-0255">Endonuclease</keyword>
<evidence type="ECO:0000259" key="1">
    <source>
        <dbReference type="Pfam" id="PF05685"/>
    </source>
</evidence>
<accession>A0AAU3GXX1</accession>
<dbReference type="InterPro" id="IPR008538">
    <property type="entry name" value="Uma2"/>
</dbReference>
<dbReference type="PANTHER" id="PTHR35400:SF3">
    <property type="entry name" value="SLL1072 PROTEIN"/>
    <property type="match status" value="1"/>
</dbReference>
<dbReference type="EMBL" id="CP109535">
    <property type="protein sequence ID" value="WTY95853.1"/>
    <property type="molecule type" value="Genomic_DNA"/>
</dbReference>
<dbReference type="Gene3D" id="3.90.1570.10">
    <property type="entry name" value="tt1808, chain A"/>
    <property type="match status" value="1"/>
</dbReference>
<protein>
    <submittedName>
        <fullName evidence="2">Uma2 family endonuclease</fullName>
    </submittedName>
</protein>
<dbReference type="GO" id="GO:0004519">
    <property type="term" value="F:endonuclease activity"/>
    <property type="evidence" value="ECO:0007669"/>
    <property type="project" value="UniProtKB-KW"/>
</dbReference>
<feature type="domain" description="Putative restriction endonuclease" evidence="1">
    <location>
        <begin position="30"/>
        <end position="192"/>
    </location>
</feature>
<reference evidence="2" key="1">
    <citation type="submission" date="2022-10" db="EMBL/GenBank/DDBJ databases">
        <title>The complete genomes of actinobacterial strains from the NBC collection.</title>
        <authorList>
            <person name="Joergensen T.S."/>
            <person name="Alvarez Arevalo M."/>
            <person name="Sterndorff E.B."/>
            <person name="Faurdal D."/>
            <person name="Vuksanovic O."/>
            <person name="Mourched A.-S."/>
            <person name="Charusanti P."/>
            <person name="Shaw S."/>
            <person name="Blin K."/>
            <person name="Weber T."/>
        </authorList>
    </citation>
    <scope>NUCLEOTIDE SEQUENCE</scope>
    <source>
        <strain evidence="2">NBC_01401</strain>
    </source>
</reference>
<dbReference type="SUPFAM" id="SSF52980">
    <property type="entry name" value="Restriction endonuclease-like"/>
    <property type="match status" value="1"/>
</dbReference>
<dbReference type="PANTHER" id="PTHR35400">
    <property type="entry name" value="SLR1083 PROTEIN"/>
    <property type="match status" value="1"/>
</dbReference>
<dbReference type="Pfam" id="PF05685">
    <property type="entry name" value="Uma2"/>
    <property type="match status" value="1"/>
</dbReference>
<keyword evidence="2" id="KW-0378">Hydrolase</keyword>